<name>A0A836C3Y6_9CHLO</name>
<protein>
    <submittedName>
        <fullName evidence="3">Uncharacterized protein</fullName>
    </submittedName>
</protein>
<feature type="chain" id="PRO_5032924707" evidence="2">
    <location>
        <begin position="19"/>
        <end position="248"/>
    </location>
</feature>
<gene>
    <name evidence="3" type="ORF">HYH03_003559</name>
</gene>
<dbReference type="OrthoDB" id="546578at2759"/>
<accession>A0A836C3Y6</accession>
<organism evidence="3 4">
    <name type="scientific">Edaphochlamys debaryana</name>
    <dbReference type="NCBI Taxonomy" id="47281"/>
    <lineage>
        <taxon>Eukaryota</taxon>
        <taxon>Viridiplantae</taxon>
        <taxon>Chlorophyta</taxon>
        <taxon>core chlorophytes</taxon>
        <taxon>Chlorophyceae</taxon>
        <taxon>CS clade</taxon>
        <taxon>Chlamydomonadales</taxon>
        <taxon>Chlamydomonadales incertae sedis</taxon>
        <taxon>Edaphochlamys</taxon>
    </lineage>
</organism>
<evidence type="ECO:0000256" key="2">
    <source>
        <dbReference type="SAM" id="SignalP"/>
    </source>
</evidence>
<dbReference type="AlphaFoldDB" id="A0A836C3Y6"/>
<dbReference type="EMBL" id="JAEHOE010000010">
    <property type="protein sequence ID" value="KAG2498298.1"/>
    <property type="molecule type" value="Genomic_DNA"/>
</dbReference>
<proteinExistence type="predicted"/>
<evidence type="ECO:0000313" key="4">
    <source>
        <dbReference type="Proteomes" id="UP000612055"/>
    </source>
</evidence>
<feature type="compositionally biased region" description="Polar residues" evidence="1">
    <location>
        <begin position="157"/>
        <end position="166"/>
    </location>
</feature>
<feature type="region of interest" description="Disordered" evidence="1">
    <location>
        <begin position="105"/>
        <end position="179"/>
    </location>
</feature>
<evidence type="ECO:0000256" key="1">
    <source>
        <dbReference type="SAM" id="MobiDB-lite"/>
    </source>
</evidence>
<feature type="signal peptide" evidence="2">
    <location>
        <begin position="1"/>
        <end position="18"/>
    </location>
</feature>
<reference evidence="3" key="1">
    <citation type="journal article" date="2020" name="bioRxiv">
        <title>Comparative genomics of Chlamydomonas.</title>
        <authorList>
            <person name="Craig R.J."/>
            <person name="Hasan A.R."/>
            <person name="Ness R.W."/>
            <person name="Keightley P.D."/>
        </authorList>
    </citation>
    <scope>NUCLEOTIDE SEQUENCE</scope>
    <source>
        <strain evidence="3">CCAP 11/70</strain>
    </source>
</reference>
<feature type="region of interest" description="Disordered" evidence="1">
    <location>
        <begin position="227"/>
        <end position="248"/>
    </location>
</feature>
<keyword evidence="4" id="KW-1185">Reference proteome</keyword>
<keyword evidence="2" id="KW-0732">Signal</keyword>
<evidence type="ECO:0000313" key="3">
    <source>
        <dbReference type="EMBL" id="KAG2498298.1"/>
    </source>
</evidence>
<feature type="region of interest" description="Disordered" evidence="1">
    <location>
        <begin position="58"/>
        <end position="79"/>
    </location>
</feature>
<dbReference type="Proteomes" id="UP000612055">
    <property type="component" value="Unassembled WGS sequence"/>
</dbReference>
<sequence>MRGPLARAAALLLRPAGAAPGAPAALAWVPAAATALGRRGFAIGSHPKHELDKIQRTAEGKIDITEDEPGTGDMPHMRTPSIESVEGVAAGGGEGRMPEFYSAESFRPRPAQPHESDPNLPRSSAQGSGDPTAAPPSADSGAHREESSLWSADPKQATFSSWSMQSGPHEGTNLDGSYGGPSQDYYHGAIPVVTDPVVGMATGSILGASAEMKKKLGAAVIRGRGEHAVGVNTKQPGTPVTGPPRPLK</sequence>
<comment type="caution">
    <text evidence="3">The sequence shown here is derived from an EMBL/GenBank/DDBJ whole genome shotgun (WGS) entry which is preliminary data.</text>
</comment>